<sequence length="90" mass="10557">MEYSVLSKQTRSPLSYHRYLPNERQNFYLLNHCRLLLGKNIMLSYASSSSFCIHRRNHEKDKTLSRPEEVTSRITDRSVTSHGECMNVGH</sequence>
<keyword evidence="2" id="KW-1185">Reference proteome</keyword>
<protein>
    <submittedName>
        <fullName evidence="1">Uncharacterized protein</fullName>
    </submittedName>
</protein>
<organism evidence="2">
    <name type="scientific">Serpula lacrymans var. lacrymans (strain S7.3)</name>
    <name type="common">Dry rot fungus</name>
    <dbReference type="NCBI Taxonomy" id="936435"/>
    <lineage>
        <taxon>Eukaryota</taxon>
        <taxon>Fungi</taxon>
        <taxon>Dikarya</taxon>
        <taxon>Basidiomycota</taxon>
        <taxon>Agaricomycotina</taxon>
        <taxon>Agaricomycetes</taxon>
        <taxon>Agaricomycetidae</taxon>
        <taxon>Boletales</taxon>
        <taxon>Coniophorineae</taxon>
        <taxon>Serpulaceae</taxon>
        <taxon>Serpula</taxon>
    </lineage>
</organism>
<name>F8PS29_SERL3</name>
<dbReference type="EMBL" id="GL945478">
    <property type="protein sequence ID" value="EGO00695.1"/>
    <property type="molecule type" value="Genomic_DNA"/>
</dbReference>
<reference evidence="2" key="1">
    <citation type="journal article" date="2011" name="Science">
        <title>The plant cell wall-decomposing machinery underlies the functional diversity of forest fungi.</title>
        <authorList>
            <person name="Eastwood D.C."/>
            <person name="Floudas D."/>
            <person name="Binder M."/>
            <person name="Majcherczyk A."/>
            <person name="Schneider P."/>
            <person name="Aerts A."/>
            <person name="Asiegbu F.O."/>
            <person name="Baker S.E."/>
            <person name="Barry K."/>
            <person name="Bendiksby M."/>
            <person name="Blumentritt M."/>
            <person name="Coutinho P.M."/>
            <person name="Cullen D."/>
            <person name="de Vries R.P."/>
            <person name="Gathman A."/>
            <person name="Goodell B."/>
            <person name="Henrissat B."/>
            <person name="Ihrmark K."/>
            <person name="Kauserud H."/>
            <person name="Kohler A."/>
            <person name="LaButti K."/>
            <person name="Lapidus A."/>
            <person name="Lavin J.L."/>
            <person name="Lee Y.-H."/>
            <person name="Lindquist E."/>
            <person name="Lilly W."/>
            <person name="Lucas S."/>
            <person name="Morin E."/>
            <person name="Murat C."/>
            <person name="Oguiza J.A."/>
            <person name="Park J."/>
            <person name="Pisabarro A.G."/>
            <person name="Riley R."/>
            <person name="Rosling A."/>
            <person name="Salamov A."/>
            <person name="Schmidt O."/>
            <person name="Schmutz J."/>
            <person name="Skrede I."/>
            <person name="Stenlid J."/>
            <person name="Wiebenga A."/>
            <person name="Xie X."/>
            <person name="Kuees U."/>
            <person name="Hibbett D.S."/>
            <person name="Hoffmeister D."/>
            <person name="Hoegberg N."/>
            <person name="Martin F."/>
            <person name="Grigoriev I.V."/>
            <person name="Watkinson S.C."/>
        </authorList>
    </citation>
    <scope>NUCLEOTIDE SEQUENCE [LARGE SCALE GENOMIC DNA]</scope>
    <source>
        <strain evidence="2">strain S7.3</strain>
    </source>
</reference>
<dbReference type="InParanoid" id="F8PS29"/>
<dbReference type="HOGENOM" id="CLU_2442226_0_0_1"/>
<dbReference type="Proteomes" id="UP000008063">
    <property type="component" value="Unassembled WGS sequence"/>
</dbReference>
<evidence type="ECO:0000313" key="2">
    <source>
        <dbReference type="Proteomes" id="UP000008063"/>
    </source>
</evidence>
<dbReference type="AlphaFoldDB" id="F8PS29"/>
<evidence type="ECO:0000313" key="1">
    <source>
        <dbReference type="EMBL" id="EGO00695.1"/>
    </source>
</evidence>
<gene>
    <name evidence="1" type="ORF">SERLA73DRAFT_166961</name>
</gene>
<accession>F8PS29</accession>
<proteinExistence type="predicted"/>